<gene>
    <name evidence="14" type="primary">fliF</name>
    <name evidence="14" type="ORF">C7I55_06840</name>
</gene>
<keyword evidence="4" id="KW-1003">Cell membrane</keyword>
<dbReference type="InterPro" id="IPR013556">
    <property type="entry name" value="Flag_M-ring_C"/>
</dbReference>
<dbReference type="InterPro" id="IPR045851">
    <property type="entry name" value="AMP-bd_C_sf"/>
</dbReference>
<comment type="subcellular location">
    <subcellularLocation>
        <location evidence="1 9">Bacterial flagellum basal body</location>
    </subcellularLocation>
    <subcellularLocation>
        <location evidence="2">Cell membrane</location>
        <topology evidence="2">Multi-pass membrane protein</topology>
    </subcellularLocation>
</comment>
<dbReference type="Proteomes" id="UP000241167">
    <property type="component" value="Unassembled WGS sequence"/>
</dbReference>
<dbReference type="InterPro" id="IPR006182">
    <property type="entry name" value="FliF_N_dom"/>
</dbReference>
<dbReference type="GO" id="GO:0071973">
    <property type="term" value="P:bacterial-type flagellum-dependent cell motility"/>
    <property type="evidence" value="ECO:0007669"/>
    <property type="project" value="InterPro"/>
</dbReference>
<organism evidence="14 15">
    <name type="scientific">Allosphingosinicella deserti</name>
    <dbReference type="NCBI Taxonomy" id="2116704"/>
    <lineage>
        <taxon>Bacteria</taxon>
        <taxon>Pseudomonadati</taxon>
        <taxon>Pseudomonadota</taxon>
        <taxon>Alphaproteobacteria</taxon>
        <taxon>Sphingomonadales</taxon>
        <taxon>Sphingomonadaceae</taxon>
        <taxon>Allosphingosinicella</taxon>
    </lineage>
</organism>
<keyword evidence="5 11" id="KW-0812">Transmembrane</keyword>
<evidence type="ECO:0000259" key="13">
    <source>
        <dbReference type="Pfam" id="PF08345"/>
    </source>
</evidence>
<dbReference type="Pfam" id="PF01514">
    <property type="entry name" value="YscJ_FliF"/>
    <property type="match status" value="1"/>
</dbReference>
<feature type="domain" description="Flagellar M-ring C-terminal" evidence="13">
    <location>
        <begin position="226"/>
        <end position="382"/>
    </location>
</feature>
<dbReference type="Gene3D" id="3.30.300.30">
    <property type="match status" value="1"/>
</dbReference>
<feature type="region of interest" description="Disordered" evidence="10">
    <location>
        <begin position="287"/>
        <end position="321"/>
    </location>
</feature>
<dbReference type="GO" id="GO:0009431">
    <property type="term" value="C:bacterial-type flagellum basal body, MS ring"/>
    <property type="evidence" value="ECO:0007669"/>
    <property type="project" value="InterPro"/>
</dbReference>
<comment type="similarity">
    <text evidence="3 9">Belongs to the FliF family.</text>
</comment>
<feature type="domain" description="Flagellar M-ring N-terminal" evidence="12">
    <location>
        <begin position="26"/>
        <end position="193"/>
    </location>
</feature>
<name>A0A2P7QVI2_9SPHN</name>
<evidence type="ECO:0000256" key="7">
    <source>
        <dbReference type="ARBA" id="ARBA00023136"/>
    </source>
</evidence>
<evidence type="ECO:0000259" key="12">
    <source>
        <dbReference type="Pfam" id="PF01514"/>
    </source>
</evidence>
<comment type="function">
    <text evidence="9">The M ring may be actively involved in energy transduction.</text>
</comment>
<feature type="transmembrane region" description="Helical" evidence="11">
    <location>
        <begin position="403"/>
        <end position="420"/>
    </location>
</feature>
<keyword evidence="7 11" id="KW-0472">Membrane</keyword>
<keyword evidence="14" id="KW-0966">Cell projection</keyword>
<dbReference type="GO" id="GO:0005886">
    <property type="term" value="C:plasma membrane"/>
    <property type="evidence" value="ECO:0007669"/>
    <property type="project" value="UniProtKB-SubCell"/>
</dbReference>
<protein>
    <recommendedName>
        <fullName evidence="9">Flagellar M-ring protein</fullName>
    </recommendedName>
</protein>
<dbReference type="PIRSF" id="PIRSF004862">
    <property type="entry name" value="FliF"/>
    <property type="match status" value="1"/>
</dbReference>
<evidence type="ECO:0000313" key="14">
    <source>
        <dbReference type="EMBL" id="PSJ41969.1"/>
    </source>
</evidence>
<comment type="caution">
    <text evidence="14">The sequence shown here is derived from an EMBL/GenBank/DDBJ whole genome shotgun (WGS) entry which is preliminary data.</text>
</comment>
<dbReference type="OrthoDB" id="9807026at2"/>
<dbReference type="InterPro" id="IPR043427">
    <property type="entry name" value="YscJ/FliF"/>
</dbReference>
<evidence type="ECO:0000313" key="15">
    <source>
        <dbReference type="Proteomes" id="UP000241167"/>
    </source>
</evidence>
<evidence type="ECO:0000256" key="2">
    <source>
        <dbReference type="ARBA" id="ARBA00004651"/>
    </source>
</evidence>
<keyword evidence="15" id="KW-1185">Reference proteome</keyword>
<keyword evidence="14" id="KW-0969">Cilium</keyword>
<dbReference type="PRINTS" id="PR01009">
    <property type="entry name" value="FLGMRINGFLIF"/>
</dbReference>
<dbReference type="AlphaFoldDB" id="A0A2P7QVI2"/>
<proteinExistence type="inferred from homology"/>
<evidence type="ECO:0000256" key="11">
    <source>
        <dbReference type="SAM" id="Phobius"/>
    </source>
</evidence>
<evidence type="ECO:0000256" key="10">
    <source>
        <dbReference type="SAM" id="MobiDB-lite"/>
    </source>
</evidence>
<evidence type="ECO:0000256" key="5">
    <source>
        <dbReference type="ARBA" id="ARBA00022692"/>
    </source>
</evidence>
<dbReference type="InterPro" id="IPR000067">
    <property type="entry name" value="FlgMring_FliF"/>
</dbReference>
<reference evidence="14 15" key="1">
    <citation type="submission" date="2018-03" db="EMBL/GenBank/DDBJ databases">
        <title>The draft genome of Sphingosinicella sp. GL-C-18.</title>
        <authorList>
            <person name="Liu L."/>
            <person name="Li L."/>
            <person name="Liang L."/>
            <person name="Zhang X."/>
            <person name="Wang T."/>
        </authorList>
    </citation>
    <scope>NUCLEOTIDE SEQUENCE [LARGE SCALE GENOMIC DNA]</scope>
    <source>
        <strain evidence="14 15">GL-C-18</strain>
    </source>
</reference>
<dbReference type="NCBIfam" id="TIGR00206">
    <property type="entry name" value="fliF"/>
    <property type="match status" value="1"/>
</dbReference>
<keyword evidence="6 11" id="KW-1133">Transmembrane helix</keyword>
<dbReference type="EMBL" id="PXYI01000002">
    <property type="protein sequence ID" value="PSJ41969.1"/>
    <property type="molecule type" value="Genomic_DNA"/>
</dbReference>
<keyword evidence="14" id="KW-0282">Flagellum</keyword>
<dbReference type="PANTHER" id="PTHR30046">
    <property type="entry name" value="FLAGELLAR M-RING PROTEIN"/>
    <property type="match status" value="1"/>
</dbReference>
<sequence length="520" mass="54925">MLMGGVGGALLLLLGFLAFREPAQELGYLYTDLDPAAAQSITEKLKADNIPFQLSADGTGVMAPQDRLAELRMSLAGEQMGGKIGYEVLDQEEPFGVSSSRAKLNETRAVEGELVKSIESLEAVQKARVHIVMPERPMFAAEGRKASAAVTVKTRGHLPNQSIQSIRYLVSSSVPELSPESVSIVDQSGALLARAGEAGGADSSEIEERQAAMEARMRDQIEALVEPIVGEGKVRVEVAALLERDQSREEANVYDPDKQVVKHQITVESGDESQENDAGAEGATVATQLPENQGQAGGAGGDTRQSRKNESSEDTTYDNSATHTVTVRAPGKVNRLTVAVLVDGGPRGVPAAQITRLTRLVENAVGFDAERGDSVAVESMAFAAPDDLGEADGMLSKLPWDQIFSVLKVLILAAVILFGARMLRDRRRGDAPAGAAGTAMALTGPDGLPALPGAVNGEGQSLEELEAIRSAQSELAMLDQEIALAQVDGRIKLSALKRIGDAVKASPGESASVVRQWMNA</sequence>
<evidence type="ECO:0000256" key="4">
    <source>
        <dbReference type="ARBA" id="ARBA00022475"/>
    </source>
</evidence>
<dbReference type="Pfam" id="PF08345">
    <property type="entry name" value="YscJ_FliF_C"/>
    <property type="match status" value="1"/>
</dbReference>
<evidence type="ECO:0000256" key="8">
    <source>
        <dbReference type="ARBA" id="ARBA00023143"/>
    </source>
</evidence>
<keyword evidence="8 9" id="KW-0975">Bacterial flagellum</keyword>
<evidence type="ECO:0000256" key="9">
    <source>
        <dbReference type="PIRNR" id="PIRNR004862"/>
    </source>
</evidence>
<accession>A0A2P7QVI2</accession>
<evidence type="ECO:0000256" key="6">
    <source>
        <dbReference type="ARBA" id="ARBA00022989"/>
    </source>
</evidence>
<dbReference type="PANTHER" id="PTHR30046:SF0">
    <property type="entry name" value="FLAGELLAR M-RING PROTEIN"/>
    <property type="match status" value="1"/>
</dbReference>
<evidence type="ECO:0000256" key="3">
    <source>
        <dbReference type="ARBA" id="ARBA00007971"/>
    </source>
</evidence>
<dbReference type="RefSeq" id="WP_106512468.1">
    <property type="nucleotide sequence ID" value="NZ_PXYI01000002.1"/>
</dbReference>
<dbReference type="GO" id="GO:0003774">
    <property type="term" value="F:cytoskeletal motor activity"/>
    <property type="evidence" value="ECO:0007669"/>
    <property type="project" value="InterPro"/>
</dbReference>
<evidence type="ECO:0000256" key="1">
    <source>
        <dbReference type="ARBA" id="ARBA00004117"/>
    </source>
</evidence>